<dbReference type="EMBL" id="CM000780">
    <property type="protein sequence ID" value="AQK60407.1"/>
    <property type="molecule type" value="Genomic_DNA"/>
</dbReference>
<dbReference type="InterPro" id="IPR044236">
    <property type="entry name" value="GDPD4"/>
</dbReference>
<evidence type="ECO:0000313" key="1">
    <source>
        <dbReference type="EMBL" id="AQK60407.1"/>
    </source>
</evidence>
<dbReference type="InParanoid" id="A0A1D6QSE6"/>
<dbReference type="PANTHER" id="PTHR47449:SF2">
    <property type="entry name" value="GLYCEROPHOSPHODIESTER PHOSPHODIESTERASE GDPD4"/>
    <property type="match status" value="1"/>
</dbReference>
<sequence>MQERQYCPVLYLRSCVKHPSFFSKRLTILPNQNAFKLCNSKKLEKDWHPLIHEKVMKVMHRHDRRVFAWTVHDISSMKKMLYEHVDAIMTSNSSLLQRLMQETRAEYMEDGFILP</sequence>
<dbReference type="AlphaFoldDB" id="A0A1D6QSE6"/>
<dbReference type="SUPFAM" id="SSF51695">
    <property type="entry name" value="PLC-like phosphodiesterases"/>
    <property type="match status" value="1"/>
</dbReference>
<gene>
    <name evidence="1" type="ORF">ZEAMMB73_Zm00001d053812</name>
</gene>
<dbReference type="Gene3D" id="3.20.20.190">
    <property type="entry name" value="Phosphatidylinositol (PI) phosphodiesterase"/>
    <property type="match status" value="1"/>
</dbReference>
<dbReference type="GO" id="GO:0006629">
    <property type="term" value="P:lipid metabolic process"/>
    <property type="evidence" value="ECO:0007669"/>
    <property type="project" value="InterPro"/>
</dbReference>
<dbReference type="SMR" id="A0A1D6QSE6"/>
<dbReference type="GO" id="GO:0008081">
    <property type="term" value="F:phosphoric diester hydrolase activity"/>
    <property type="evidence" value="ECO:0007669"/>
    <property type="project" value="InterPro"/>
</dbReference>
<reference evidence="1" key="1">
    <citation type="submission" date="2015-12" db="EMBL/GenBank/DDBJ databases">
        <title>Update maize B73 reference genome by single molecule sequencing technologies.</title>
        <authorList>
            <consortium name="Maize Genome Sequencing Project"/>
            <person name="Ware D."/>
        </authorList>
    </citation>
    <scope>NUCLEOTIDE SEQUENCE</scope>
    <source>
        <tissue evidence="1">Seedling</tissue>
    </source>
</reference>
<protein>
    <submittedName>
        <fullName evidence="1">Glycerophosphodiester phosphodiesterase GDPD4</fullName>
    </submittedName>
</protein>
<proteinExistence type="predicted"/>
<dbReference type="STRING" id="4577.A0A1D6QSE6"/>
<name>A0A1D6QSE6_MAIZE</name>
<dbReference type="PANTHER" id="PTHR47449">
    <property type="entry name" value="GLYCEROPHOSPHODIESTER PHOSPHODIESTERASE GDPD4"/>
    <property type="match status" value="1"/>
</dbReference>
<accession>A0A1D6QSE6</accession>
<organism evidence="1">
    <name type="scientific">Zea mays</name>
    <name type="common">Maize</name>
    <dbReference type="NCBI Taxonomy" id="4577"/>
    <lineage>
        <taxon>Eukaryota</taxon>
        <taxon>Viridiplantae</taxon>
        <taxon>Streptophyta</taxon>
        <taxon>Embryophyta</taxon>
        <taxon>Tracheophyta</taxon>
        <taxon>Spermatophyta</taxon>
        <taxon>Magnoliopsida</taxon>
        <taxon>Liliopsida</taxon>
        <taxon>Poales</taxon>
        <taxon>Poaceae</taxon>
        <taxon>PACMAD clade</taxon>
        <taxon>Panicoideae</taxon>
        <taxon>Andropogonodae</taxon>
        <taxon>Andropogoneae</taxon>
        <taxon>Tripsacinae</taxon>
        <taxon>Zea</taxon>
    </lineage>
</organism>
<dbReference type="InterPro" id="IPR017946">
    <property type="entry name" value="PLC-like_Pdiesterase_TIM-brl"/>
</dbReference>